<protein>
    <submittedName>
        <fullName evidence="1">Ornithine cyclodeaminase family protein</fullName>
    </submittedName>
</protein>
<dbReference type="Gene3D" id="3.30.1780.10">
    <property type="entry name" value="ornithine cyclodeaminase, domain 1"/>
    <property type="match status" value="1"/>
</dbReference>
<proteinExistence type="predicted"/>
<dbReference type="Pfam" id="PF02423">
    <property type="entry name" value="OCD_Mu_crystall"/>
    <property type="match status" value="1"/>
</dbReference>
<name>A0ABW8ZX30_9BURK</name>
<dbReference type="Gene3D" id="3.40.50.720">
    <property type="entry name" value="NAD(P)-binding Rossmann-like Domain"/>
    <property type="match status" value="1"/>
</dbReference>
<dbReference type="PANTHER" id="PTHR13812:SF19">
    <property type="entry name" value="KETIMINE REDUCTASE MU-CRYSTALLIN"/>
    <property type="match status" value="1"/>
</dbReference>
<dbReference type="SUPFAM" id="SSF51735">
    <property type="entry name" value="NAD(P)-binding Rossmann-fold domains"/>
    <property type="match status" value="1"/>
</dbReference>
<dbReference type="PANTHER" id="PTHR13812">
    <property type="entry name" value="KETIMINE REDUCTASE MU-CRYSTALLIN"/>
    <property type="match status" value="1"/>
</dbReference>
<organism evidence="1 2">
    <name type="scientific">Paraburkholderia agricolaris</name>
    <dbReference type="NCBI Taxonomy" id="2152888"/>
    <lineage>
        <taxon>Bacteria</taxon>
        <taxon>Pseudomonadati</taxon>
        <taxon>Pseudomonadota</taxon>
        <taxon>Betaproteobacteria</taxon>
        <taxon>Burkholderiales</taxon>
        <taxon>Burkholderiaceae</taxon>
        <taxon>Paraburkholderia</taxon>
    </lineage>
</organism>
<dbReference type="EMBL" id="JAQQFN010000023">
    <property type="protein sequence ID" value="MFL9886724.1"/>
    <property type="molecule type" value="Genomic_DNA"/>
</dbReference>
<sequence>MTEPVWISEQDVVDLMSLPEAIDALERGLVLEARGEAQNMVKTHVAWGHNNLHAIGAAYPGAGFIGTKTWAHTAAGACPLLILFDAETGQLKAIIEAFALGQMRTGGISGVATKWLADEHADVLALIGTGKQALAQLAAVHAVRRLKQVRVFSPRADSRREFIDKARTRFDIELIEAASVEAALADAPIVTTVTRATQAFVNAADVVQGAHINAVGAITGERQELAQDVFVRCSRATVDDPAAARKLSSEFIRAFGAADGWSGVASLSTVVATERGRQPGDDITVFKAMGMGVSDVALGIELFHRAAARGRGLDIKQPQRCNPRLTTGVN</sequence>
<dbReference type="Proteomes" id="UP001629249">
    <property type="component" value="Unassembled WGS sequence"/>
</dbReference>
<reference evidence="1 2" key="1">
    <citation type="journal article" date="2024" name="Chem. Sci.">
        <title>Discovery of megapolipeptins by genome mining of a Burkholderiales bacteria collection.</title>
        <authorList>
            <person name="Paulo B.S."/>
            <person name="Recchia M.J.J."/>
            <person name="Lee S."/>
            <person name="Fergusson C.H."/>
            <person name="Romanowski S.B."/>
            <person name="Hernandez A."/>
            <person name="Krull N."/>
            <person name="Liu D.Y."/>
            <person name="Cavanagh H."/>
            <person name="Bos A."/>
            <person name="Gray C.A."/>
            <person name="Murphy B.T."/>
            <person name="Linington R.G."/>
            <person name="Eustaquio A.S."/>
        </authorList>
    </citation>
    <scope>NUCLEOTIDE SEQUENCE [LARGE SCALE GENOMIC DNA]</scope>
    <source>
        <strain evidence="1 2">RL16-012-BIC-B</strain>
    </source>
</reference>
<dbReference type="InterPro" id="IPR036291">
    <property type="entry name" value="NAD(P)-bd_dom_sf"/>
</dbReference>
<gene>
    <name evidence="1" type="ORF">PQR66_27025</name>
</gene>
<comment type="caution">
    <text evidence="1">The sequence shown here is derived from an EMBL/GenBank/DDBJ whole genome shotgun (WGS) entry which is preliminary data.</text>
</comment>
<evidence type="ECO:0000313" key="1">
    <source>
        <dbReference type="EMBL" id="MFL9886724.1"/>
    </source>
</evidence>
<keyword evidence="2" id="KW-1185">Reference proteome</keyword>
<dbReference type="InterPro" id="IPR023401">
    <property type="entry name" value="ODC_N"/>
</dbReference>
<dbReference type="InterPro" id="IPR003462">
    <property type="entry name" value="ODC_Mu_crystall"/>
</dbReference>
<dbReference type="PIRSF" id="PIRSF001439">
    <property type="entry name" value="CryM"/>
    <property type="match status" value="1"/>
</dbReference>
<accession>A0ABW8ZX30</accession>
<evidence type="ECO:0000313" key="2">
    <source>
        <dbReference type="Proteomes" id="UP001629249"/>
    </source>
</evidence>
<dbReference type="RefSeq" id="WP_408330442.1">
    <property type="nucleotide sequence ID" value="NZ_JAQQFH010000015.1"/>
</dbReference>